<dbReference type="Gene3D" id="2.40.128.270">
    <property type="match status" value="1"/>
</dbReference>
<dbReference type="InterPro" id="IPR053147">
    <property type="entry name" value="Hsp_HslJ-like"/>
</dbReference>
<dbReference type="Proteomes" id="UP000240892">
    <property type="component" value="Unassembled WGS sequence"/>
</dbReference>
<dbReference type="PANTHER" id="PTHR35535">
    <property type="entry name" value="HEAT SHOCK PROTEIN HSLJ"/>
    <property type="match status" value="1"/>
</dbReference>
<dbReference type="PANTHER" id="PTHR35535:SF1">
    <property type="entry name" value="HEAT SHOCK PROTEIN HSLJ"/>
    <property type="match status" value="1"/>
</dbReference>
<dbReference type="AlphaFoldDB" id="A0A2T2Y272"/>
<gene>
    <name evidence="2" type="ORF">C8256_10995</name>
</gene>
<protein>
    <submittedName>
        <fullName evidence="2">Heat-inducible protein</fullName>
    </submittedName>
</protein>
<dbReference type="InterPro" id="IPR005184">
    <property type="entry name" value="DUF306_Meta_HslJ"/>
</dbReference>
<evidence type="ECO:0000259" key="1">
    <source>
        <dbReference type="Pfam" id="PF03724"/>
    </source>
</evidence>
<keyword evidence="3" id="KW-1185">Reference proteome</keyword>
<comment type="caution">
    <text evidence="2">The sequence shown here is derived from an EMBL/GenBank/DDBJ whole genome shotgun (WGS) entry which is preliminary data.</text>
</comment>
<dbReference type="PROSITE" id="PS51257">
    <property type="entry name" value="PROKAR_LIPOPROTEIN"/>
    <property type="match status" value="1"/>
</dbReference>
<evidence type="ECO:0000313" key="3">
    <source>
        <dbReference type="Proteomes" id="UP000240892"/>
    </source>
</evidence>
<dbReference type="NCBIfam" id="NF007766">
    <property type="entry name" value="PRK10449.1"/>
    <property type="match status" value="1"/>
</dbReference>
<name>A0A2T2Y272_9ENTR</name>
<dbReference type="InterPro" id="IPR038670">
    <property type="entry name" value="HslJ-like_sf"/>
</dbReference>
<dbReference type="EMBL" id="PYHO01000007">
    <property type="protein sequence ID" value="PSR46607.1"/>
    <property type="molecule type" value="Genomic_DNA"/>
</dbReference>
<dbReference type="Pfam" id="PF03724">
    <property type="entry name" value="META"/>
    <property type="match status" value="1"/>
</dbReference>
<sequence length="146" mass="15815">MKNLFFLLAAAALLSGCVYNSKMSTNGESLAHHRFVLESVNGKAVSSHSAPLELSFGERQPILERIYISGSMCNGFSGTATLHKGELKATDLAMTRKLCSDPQLNSLDGTLSTMLRQGAQVDLTEQQLTLATADQTLIYRLADLVH</sequence>
<evidence type="ECO:0000313" key="2">
    <source>
        <dbReference type="EMBL" id="PSR46607.1"/>
    </source>
</evidence>
<feature type="domain" description="DUF306" evidence="1">
    <location>
        <begin position="28"/>
        <end position="137"/>
    </location>
</feature>
<accession>A0A2T2Y272</accession>
<proteinExistence type="predicted"/>
<organism evidence="2 3">
    <name type="scientific">Kluyvera genomosp. 2</name>
    <dbReference type="NCBI Taxonomy" id="2774054"/>
    <lineage>
        <taxon>Bacteria</taxon>
        <taxon>Pseudomonadati</taxon>
        <taxon>Pseudomonadota</taxon>
        <taxon>Gammaproteobacteria</taxon>
        <taxon>Enterobacterales</taxon>
        <taxon>Enterobacteriaceae</taxon>
        <taxon>Kluyvera</taxon>
    </lineage>
</organism>
<dbReference type="RefSeq" id="WP_106926692.1">
    <property type="nucleotide sequence ID" value="NZ_CABMMU010000007.1"/>
</dbReference>
<reference evidence="2 3" key="1">
    <citation type="submission" date="2018-03" db="EMBL/GenBank/DDBJ databases">
        <title>First report of an OXA-48+CTX-M-M-producing Kluyvera ascorbata clone recovered from patients admitted in a University Hospital in Madrid, Spain.</title>
        <authorList>
            <person name="Hernandez-Garcia M."/>
            <person name="Leon-Sampedro R."/>
            <person name="Perez-Viso B."/>
            <person name="Morosini M.I."/>
            <person name="Lopez-Fresnena N."/>
            <person name="Coque T.M."/>
            <person name="Bonten M."/>
            <person name="Malhotra-Kumar S."/>
            <person name="Ruiz-Garbajosa P."/>
            <person name="Canton R."/>
        </authorList>
    </citation>
    <scope>NUCLEOTIDE SEQUENCE [LARGE SCALE GENOMIC DNA]</scope>
    <source>
        <strain evidence="2 3">KA2</strain>
    </source>
</reference>